<dbReference type="EMBL" id="KQ980776">
    <property type="protein sequence ID" value="KYN13224.1"/>
    <property type="molecule type" value="Genomic_DNA"/>
</dbReference>
<evidence type="ECO:0000259" key="6">
    <source>
        <dbReference type="PROSITE" id="PS50950"/>
    </source>
</evidence>
<dbReference type="PROSITE" id="PS50950">
    <property type="entry name" value="ZF_THAP"/>
    <property type="match status" value="1"/>
</dbReference>
<dbReference type="Pfam" id="PF05485">
    <property type="entry name" value="THAP"/>
    <property type="match status" value="1"/>
</dbReference>
<gene>
    <name evidence="7" type="ORF">ALC57_14588</name>
</gene>
<keyword evidence="3" id="KW-0862">Zinc</keyword>
<proteinExistence type="predicted"/>
<dbReference type="SMART" id="SM00692">
    <property type="entry name" value="DM3"/>
    <property type="match status" value="1"/>
</dbReference>
<dbReference type="SUPFAM" id="SSF57716">
    <property type="entry name" value="Glucocorticoid receptor-like (DNA-binding domain)"/>
    <property type="match status" value="1"/>
</dbReference>
<keyword evidence="2 5" id="KW-0863">Zinc-finger</keyword>
<feature type="non-terminal residue" evidence="7">
    <location>
        <position position="1"/>
    </location>
</feature>
<name>A0A151IYH0_9HYME</name>
<evidence type="ECO:0000256" key="1">
    <source>
        <dbReference type="ARBA" id="ARBA00022723"/>
    </source>
</evidence>
<sequence>FYRFPKEVQFRDEWRRICNISKDVKCDYFSICEEHFESKHFLNTSKHKLNWNVIPFENGENCVFSNTQSEISSISEHENTQCKIPPMNINNNTECGTSPSVDVNCNEVTLSTIHNTSCTSQTSYNSSYPALISDFASLYTAELVQKVNNLFDSLNSSCLKPRSNKKYACALSQNSPHFTLWKSMVEELSQWRLIDKRNGKDVTNQYSFIKGWITTIHSIISPINLDKISVNKTIKWKKKCFDVVSFQ</sequence>
<organism evidence="7 8">
    <name type="scientific">Trachymyrmex cornetzi</name>
    <dbReference type="NCBI Taxonomy" id="471704"/>
    <lineage>
        <taxon>Eukaryota</taxon>
        <taxon>Metazoa</taxon>
        <taxon>Ecdysozoa</taxon>
        <taxon>Arthropoda</taxon>
        <taxon>Hexapoda</taxon>
        <taxon>Insecta</taxon>
        <taxon>Pterygota</taxon>
        <taxon>Neoptera</taxon>
        <taxon>Endopterygota</taxon>
        <taxon>Hymenoptera</taxon>
        <taxon>Apocrita</taxon>
        <taxon>Aculeata</taxon>
        <taxon>Formicoidea</taxon>
        <taxon>Formicidae</taxon>
        <taxon>Myrmicinae</taxon>
        <taxon>Trachymyrmex</taxon>
    </lineage>
</organism>
<protein>
    <recommendedName>
        <fullName evidence="6">THAP-type domain-containing protein</fullName>
    </recommendedName>
</protein>
<dbReference type="GO" id="GO:0003677">
    <property type="term" value="F:DNA binding"/>
    <property type="evidence" value="ECO:0007669"/>
    <property type="project" value="UniProtKB-UniRule"/>
</dbReference>
<dbReference type="STRING" id="471704.A0A151IYH0"/>
<evidence type="ECO:0000256" key="5">
    <source>
        <dbReference type="PROSITE-ProRule" id="PRU00309"/>
    </source>
</evidence>
<evidence type="ECO:0000313" key="7">
    <source>
        <dbReference type="EMBL" id="KYN13224.1"/>
    </source>
</evidence>
<dbReference type="Proteomes" id="UP000078492">
    <property type="component" value="Unassembled WGS sequence"/>
</dbReference>
<dbReference type="InterPro" id="IPR006612">
    <property type="entry name" value="THAP_Znf"/>
</dbReference>
<evidence type="ECO:0000313" key="8">
    <source>
        <dbReference type="Proteomes" id="UP000078492"/>
    </source>
</evidence>
<feature type="domain" description="THAP-type" evidence="6">
    <location>
        <begin position="1"/>
        <end position="58"/>
    </location>
</feature>
<evidence type="ECO:0000256" key="4">
    <source>
        <dbReference type="ARBA" id="ARBA00023125"/>
    </source>
</evidence>
<dbReference type="GO" id="GO:0008270">
    <property type="term" value="F:zinc ion binding"/>
    <property type="evidence" value="ECO:0007669"/>
    <property type="project" value="UniProtKB-KW"/>
</dbReference>
<evidence type="ECO:0000256" key="2">
    <source>
        <dbReference type="ARBA" id="ARBA00022771"/>
    </source>
</evidence>
<evidence type="ECO:0000256" key="3">
    <source>
        <dbReference type="ARBA" id="ARBA00022833"/>
    </source>
</evidence>
<accession>A0A151IYH0</accession>
<keyword evidence="4 5" id="KW-0238">DNA-binding</keyword>
<keyword evidence="8" id="KW-1185">Reference proteome</keyword>
<reference evidence="7 8" key="1">
    <citation type="submission" date="2015-09" db="EMBL/GenBank/DDBJ databases">
        <title>Trachymyrmex cornetzi WGS genome.</title>
        <authorList>
            <person name="Nygaard S."/>
            <person name="Hu H."/>
            <person name="Boomsma J."/>
            <person name="Zhang G."/>
        </authorList>
    </citation>
    <scope>NUCLEOTIDE SEQUENCE [LARGE SCALE GENOMIC DNA]</scope>
    <source>
        <strain evidence="7">Tcor2-1</strain>
        <tissue evidence="7">Whole body</tissue>
    </source>
</reference>
<dbReference type="AlphaFoldDB" id="A0A151IYH0"/>
<keyword evidence="1" id="KW-0479">Metal-binding</keyword>